<feature type="domain" description="FMN hydroxy acid dehydrogenase" evidence="8">
    <location>
        <begin position="1"/>
        <end position="370"/>
    </location>
</feature>
<feature type="binding site" evidence="7">
    <location>
        <position position="120"/>
    </location>
    <ligand>
        <name>glyoxylate</name>
        <dbReference type="ChEBI" id="CHEBI:36655"/>
    </ligand>
</feature>
<evidence type="ECO:0000256" key="4">
    <source>
        <dbReference type="ARBA" id="ARBA00023002"/>
    </source>
</evidence>
<feature type="binding site" evidence="7">
    <location>
        <position position="265"/>
    </location>
    <ligand>
        <name>glyoxylate</name>
        <dbReference type="ChEBI" id="CHEBI:36655"/>
    </ligand>
</feature>
<gene>
    <name evidence="9" type="ORF">Y88_3306</name>
</gene>
<feature type="binding site" evidence="7">
    <location>
        <position position="241"/>
    </location>
    <ligand>
        <name>FMN</name>
        <dbReference type="ChEBI" id="CHEBI:58210"/>
    </ligand>
</feature>
<evidence type="ECO:0000259" key="8">
    <source>
        <dbReference type="PROSITE" id="PS51349"/>
    </source>
</evidence>
<dbReference type="FunFam" id="3.20.20.70:FF:000029">
    <property type="entry name" value="L-lactate dehydrogenase"/>
    <property type="match status" value="1"/>
</dbReference>
<dbReference type="PROSITE" id="PS00557">
    <property type="entry name" value="FMN_HYDROXY_ACID_DH_1"/>
    <property type="match status" value="1"/>
</dbReference>
<evidence type="ECO:0000313" key="9">
    <source>
        <dbReference type="EMBL" id="EGD57976.1"/>
    </source>
</evidence>
<dbReference type="PANTHER" id="PTHR10578">
    <property type="entry name" value="S -2-HYDROXY-ACID OXIDASE-RELATED"/>
    <property type="match status" value="1"/>
</dbReference>
<comment type="caution">
    <text evidence="9">The sequence shown here is derived from an EMBL/GenBank/DDBJ whole genome shotgun (WGS) entry which is preliminary data.</text>
</comment>
<evidence type="ECO:0000256" key="2">
    <source>
        <dbReference type="ARBA" id="ARBA00022630"/>
    </source>
</evidence>
<dbReference type="InterPro" id="IPR008259">
    <property type="entry name" value="FMN_hydac_DH_AS"/>
</dbReference>
<keyword evidence="3 7" id="KW-0288">FMN</keyword>
<feature type="binding site" evidence="7">
    <location>
        <begin position="69"/>
        <end position="71"/>
    </location>
    <ligand>
        <name>FMN</name>
        <dbReference type="ChEBI" id="CHEBI:58210"/>
    </ligand>
</feature>
<dbReference type="InterPro" id="IPR037396">
    <property type="entry name" value="FMN_HAD"/>
</dbReference>
<dbReference type="GO" id="GO:0010181">
    <property type="term" value="F:FMN binding"/>
    <property type="evidence" value="ECO:0007669"/>
    <property type="project" value="InterPro"/>
</dbReference>
<keyword evidence="2 7" id="KW-0285">Flavoprotein</keyword>
<evidence type="ECO:0000256" key="3">
    <source>
        <dbReference type="ARBA" id="ARBA00022643"/>
    </source>
</evidence>
<feature type="active site" description="Proton acceptor" evidence="6">
    <location>
        <position position="265"/>
    </location>
</feature>
<accession>F1ZBU8</accession>
<dbReference type="AlphaFoldDB" id="F1ZBU8"/>
<feature type="binding site" evidence="7">
    <location>
        <position position="146"/>
    </location>
    <ligand>
        <name>FMN</name>
        <dbReference type="ChEBI" id="CHEBI:58210"/>
    </ligand>
</feature>
<dbReference type="CDD" id="cd02809">
    <property type="entry name" value="alpha_hydroxyacid_oxid_FMN"/>
    <property type="match status" value="1"/>
</dbReference>
<dbReference type="SUPFAM" id="SSF51395">
    <property type="entry name" value="FMN-linked oxidoreductases"/>
    <property type="match status" value="1"/>
</dbReference>
<dbReference type="InterPro" id="IPR012133">
    <property type="entry name" value="Alpha-hydoxy_acid_DH_FMN"/>
</dbReference>
<protein>
    <submittedName>
        <fullName evidence="9">FMN-dependent dehydrogenase</fullName>
    </submittedName>
</protein>
<dbReference type="GO" id="GO:0005886">
    <property type="term" value="C:plasma membrane"/>
    <property type="evidence" value="ECO:0007669"/>
    <property type="project" value="TreeGrafter"/>
</dbReference>
<dbReference type="PANTHER" id="PTHR10578:SF107">
    <property type="entry name" value="2-HYDROXYACID OXIDASE 1"/>
    <property type="match status" value="1"/>
</dbReference>
<dbReference type="Proteomes" id="UP000004728">
    <property type="component" value="Unassembled WGS sequence"/>
</dbReference>
<dbReference type="HOGENOM" id="CLU_020639_0_0_5"/>
<evidence type="ECO:0000256" key="1">
    <source>
        <dbReference type="ARBA" id="ARBA00001917"/>
    </source>
</evidence>
<feature type="binding site" evidence="7">
    <location>
        <begin position="296"/>
        <end position="300"/>
    </location>
    <ligand>
        <name>FMN</name>
        <dbReference type="ChEBI" id="CHEBI:58210"/>
    </ligand>
</feature>
<dbReference type="EMBL" id="AEWJ01000051">
    <property type="protein sequence ID" value="EGD57976.1"/>
    <property type="molecule type" value="Genomic_DNA"/>
</dbReference>
<dbReference type="GO" id="GO:0004459">
    <property type="term" value="F:L-lactate dehydrogenase (NAD+) activity"/>
    <property type="evidence" value="ECO:0007669"/>
    <property type="project" value="TreeGrafter"/>
</dbReference>
<dbReference type="Pfam" id="PF01070">
    <property type="entry name" value="FMN_dh"/>
    <property type="match status" value="1"/>
</dbReference>
<feature type="binding site" evidence="7">
    <location>
        <position position="263"/>
    </location>
    <ligand>
        <name>glyoxylate</name>
        <dbReference type="ChEBI" id="CHEBI:36655"/>
    </ligand>
</feature>
<dbReference type="GO" id="GO:0009060">
    <property type="term" value="P:aerobic respiration"/>
    <property type="evidence" value="ECO:0007669"/>
    <property type="project" value="TreeGrafter"/>
</dbReference>
<dbReference type="PIRSF" id="PIRSF000138">
    <property type="entry name" value="Al-hdrx_acd_dh"/>
    <property type="match status" value="1"/>
</dbReference>
<feature type="binding site" evidence="7">
    <location>
        <position position="268"/>
    </location>
    <ligand>
        <name>glyoxylate</name>
        <dbReference type="ChEBI" id="CHEBI:36655"/>
    </ligand>
</feature>
<organism evidence="9 10">
    <name type="scientific">Novosphingobium nitrogenifigens DSM 19370</name>
    <dbReference type="NCBI Taxonomy" id="983920"/>
    <lineage>
        <taxon>Bacteria</taxon>
        <taxon>Pseudomonadati</taxon>
        <taxon>Pseudomonadota</taxon>
        <taxon>Alphaproteobacteria</taxon>
        <taxon>Sphingomonadales</taxon>
        <taxon>Sphingomonadaceae</taxon>
        <taxon>Novosphingobium</taxon>
    </lineage>
</organism>
<proteinExistence type="inferred from homology"/>
<dbReference type="PROSITE" id="PS51349">
    <property type="entry name" value="FMN_HYDROXY_ACID_DH_2"/>
    <property type="match status" value="1"/>
</dbReference>
<dbReference type="OrthoDB" id="9770452at2"/>
<comment type="similarity">
    <text evidence="5">Belongs to the FMN-dependent alpha-hydroxy acid dehydrogenase family.</text>
</comment>
<keyword evidence="4" id="KW-0560">Oxidoreductase</keyword>
<evidence type="ECO:0000313" key="10">
    <source>
        <dbReference type="Proteomes" id="UP000004728"/>
    </source>
</evidence>
<evidence type="ECO:0000256" key="7">
    <source>
        <dbReference type="PIRSR" id="PIRSR000138-2"/>
    </source>
</evidence>
<keyword evidence="10" id="KW-1185">Reference proteome</keyword>
<comment type="cofactor">
    <cofactor evidence="1">
        <name>FMN</name>
        <dbReference type="ChEBI" id="CHEBI:58210"/>
    </cofactor>
</comment>
<reference evidence="9 10" key="1">
    <citation type="journal article" date="2012" name="J. Bacteriol.">
        <title>Draft Genome Sequence of Novosphingobium nitrogenifigens Y88T.</title>
        <authorList>
            <person name="Strabala T.J."/>
            <person name="Macdonald L."/>
            <person name="Liu V."/>
            <person name="Smit A.M."/>
        </authorList>
    </citation>
    <scope>NUCLEOTIDE SEQUENCE [LARGE SCALE GENOMIC DNA]</scope>
    <source>
        <strain evidence="9 10">DSM 19370</strain>
    </source>
</reference>
<feature type="binding site" evidence="7">
    <location>
        <position position="118"/>
    </location>
    <ligand>
        <name>FMN</name>
        <dbReference type="ChEBI" id="CHEBI:58210"/>
    </ligand>
</feature>
<feature type="binding site" evidence="7">
    <location>
        <begin position="319"/>
        <end position="320"/>
    </location>
    <ligand>
        <name>FMN</name>
        <dbReference type="ChEBI" id="CHEBI:58210"/>
    </ligand>
</feature>
<dbReference type="STRING" id="983920.Y88_3306"/>
<dbReference type="InterPro" id="IPR013785">
    <property type="entry name" value="Aldolase_TIM"/>
</dbReference>
<sequence length="374" mass="40475">MRLAAQGRLPRLLFDYVDGGAHSETTMRANAGDFAQWRLMPRILRNVQHIDLSTRFMGARHRLPFWFAPVGYLGLLSPRGDIAAGRVACEAGTVMGISTFSIAPLEEIAGAAGQSACQLYMVRDRAITRDILDRAKSAGISDLILTVDTPVTPLRPRDARNGFRAVTRFGARHVLDMVRHPRWLADMARNGPVEAGNIARYDLGKGILEQSARLGREIDPRLVWDDLDWLRGVWSGRIYVKGVLHPGDARACRDHGADGVIVSNHGGRQLDFAPSAISCLPVVREAVGPDCEVLFDSGVRRGTDVVMALALGADAVALGRACAYGLGAFGEAGVARAVDLLREDIASTLALMGLASIDELKAQPRDEIIARITP</sequence>
<feature type="binding site" evidence="7">
    <location>
        <position position="155"/>
    </location>
    <ligand>
        <name>glyoxylate</name>
        <dbReference type="ChEBI" id="CHEBI:36655"/>
    </ligand>
</feature>
<feature type="binding site" evidence="7">
    <location>
        <position position="16"/>
    </location>
    <ligand>
        <name>glyoxylate</name>
        <dbReference type="ChEBI" id="CHEBI:36655"/>
    </ligand>
</feature>
<dbReference type="InParanoid" id="F1ZBU8"/>
<dbReference type="InterPro" id="IPR000262">
    <property type="entry name" value="FMN-dep_DH"/>
</dbReference>
<name>F1ZBU8_9SPHN</name>
<dbReference type="eggNOG" id="COG1304">
    <property type="taxonomic scope" value="Bacteria"/>
</dbReference>
<dbReference type="Gene3D" id="3.20.20.70">
    <property type="entry name" value="Aldolase class I"/>
    <property type="match status" value="1"/>
</dbReference>
<evidence type="ECO:0000256" key="5">
    <source>
        <dbReference type="ARBA" id="ARBA00024042"/>
    </source>
</evidence>
<feature type="binding site" evidence="7">
    <location>
        <position position="98"/>
    </location>
    <ligand>
        <name>FMN</name>
        <dbReference type="ChEBI" id="CHEBI:58210"/>
    </ligand>
</feature>
<evidence type="ECO:0000256" key="6">
    <source>
        <dbReference type="PIRSR" id="PIRSR000138-1"/>
    </source>
</evidence>